<dbReference type="SMART" id="SM01007">
    <property type="entry name" value="Aldolase_II"/>
    <property type="match status" value="1"/>
</dbReference>
<keyword evidence="1" id="KW-0479">Metal-binding</keyword>
<evidence type="ECO:0000259" key="3">
    <source>
        <dbReference type="SMART" id="SM01007"/>
    </source>
</evidence>
<feature type="domain" description="Class II aldolase/adducin N-terminal" evidence="3">
    <location>
        <begin position="202"/>
        <end position="382"/>
    </location>
</feature>
<name>A0A1J5N8Y4_9BACT</name>
<dbReference type="GO" id="GO:0005829">
    <property type="term" value="C:cytosol"/>
    <property type="evidence" value="ECO:0007669"/>
    <property type="project" value="TreeGrafter"/>
</dbReference>
<dbReference type="Proteomes" id="UP000181901">
    <property type="component" value="Unassembled WGS sequence"/>
</dbReference>
<dbReference type="OrthoDB" id="5392660at2"/>
<sequence length="390" mass="42398">MKTLCEKYAAKLAAQGLATGHGPDAPLVGGLDAELVWNREDPRTDVLSGLFSRLSINSLVFVRPAEPYRTILDFLAARNPDGIRPEDTETRTFLHDIPVCGEFTAEAMAARLKRRKVIVIPGQGVAACGTVTPEQGFVSVSSAVFATFVLFFSDYLNRARNVTLDDEYVDVFSRVVRLLPAPRTDLPGLATGPFINEESVVAAMAEAGRKVVGFGLVDSFFGNISYRLGETIHISQTGSSLDELEGCIDPCPMDGSATNGLTASSELSAHEDVYRRSAFDCILHGHPRFSVIMSMDCERDNCPNRGRCHIHCTECRTVDGVPIVPGEVGTGPTGLCHTLPPAMAKNGAAMVHGHGLFTAGNNDFNKPFARLLEIENRCRDLYFERLSQYV</sequence>
<dbReference type="InterPro" id="IPR050197">
    <property type="entry name" value="Aldolase_class_II_sugar_metab"/>
</dbReference>
<dbReference type="PANTHER" id="PTHR22789:SF0">
    <property type="entry name" value="3-OXO-TETRONATE 4-PHOSPHATE DECARBOXYLASE-RELATED"/>
    <property type="match status" value="1"/>
</dbReference>
<evidence type="ECO:0000313" key="5">
    <source>
        <dbReference type="Proteomes" id="UP000181901"/>
    </source>
</evidence>
<keyword evidence="2 4" id="KW-0456">Lyase</keyword>
<dbReference type="Gene3D" id="3.40.225.10">
    <property type="entry name" value="Class II aldolase/adducin N-terminal domain"/>
    <property type="match status" value="1"/>
</dbReference>
<dbReference type="PANTHER" id="PTHR22789">
    <property type="entry name" value="FUCULOSE PHOSPHATE ALDOLASE"/>
    <property type="match status" value="1"/>
</dbReference>
<dbReference type="InterPro" id="IPR036409">
    <property type="entry name" value="Aldolase_II/adducin_N_sf"/>
</dbReference>
<evidence type="ECO:0000256" key="1">
    <source>
        <dbReference type="ARBA" id="ARBA00022723"/>
    </source>
</evidence>
<comment type="caution">
    <text evidence="4">The sequence shown here is derived from an EMBL/GenBank/DDBJ whole genome shotgun (WGS) entry which is preliminary data.</text>
</comment>
<evidence type="ECO:0000256" key="2">
    <source>
        <dbReference type="ARBA" id="ARBA00023239"/>
    </source>
</evidence>
<reference evidence="4 5" key="1">
    <citation type="submission" date="2015-09" db="EMBL/GenBank/DDBJ databases">
        <title>Genome of Desulfovibrio dechloracetivorans BerOc1, a mercury methylating strain isolated from highly hydrocarbons and metals contaminated coastal sediments.</title>
        <authorList>
            <person name="Goni Urriza M."/>
            <person name="Gassie C."/>
            <person name="Bouchez O."/>
            <person name="Klopp C."/>
            <person name="Ranchou-Peyruse A."/>
            <person name="Remy G."/>
        </authorList>
    </citation>
    <scope>NUCLEOTIDE SEQUENCE [LARGE SCALE GENOMIC DNA]</scope>
    <source>
        <strain evidence="4 5">BerOc1</strain>
    </source>
</reference>
<dbReference type="EMBL" id="LKAQ01000001">
    <property type="protein sequence ID" value="OIQ52091.1"/>
    <property type="molecule type" value="Genomic_DNA"/>
</dbReference>
<dbReference type="GO" id="GO:0046872">
    <property type="term" value="F:metal ion binding"/>
    <property type="evidence" value="ECO:0007669"/>
    <property type="project" value="UniProtKB-KW"/>
</dbReference>
<dbReference type="GO" id="GO:0046570">
    <property type="term" value="F:methylthioribulose 1-phosphate dehydratase activity"/>
    <property type="evidence" value="ECO:0007669"/>
    <property type="project" value="UniProtKB-EC"/>
</dbReference>
<dbReference type="GO" id="GO:0016832">
    <property type="term" value="F:aldehyde-lyase activity"/>
    <property type="evidence" value="ECO:0007669"/>
    <property type="project" value="TreeGrafter"/>
</dbReference>
<evidence type="ECO:0000313" key="4">
    <source>
        <dbReference type="EMBL" id="OIQ52091.1"/>
    </source>
</evidence>
<dbReference type="InterPro" id="IPR001303">
    <property type="entry name" value="Aldolase_II/adducin_N"/>
</dbReference>
<dbReference type="EC" id="4.2.1.109" evidence="4"/>
<gene>
    <name evidence="4" type="primary">mtnB</name>
    <name evidence="4" type="ORF">BerOc1_00563</name>
</gene>
<dbReference type="RefSeq" id="WP_071544192.1">
    <property type="nucleotide sequence ID" value="NZ_LKAQ01000001.1"/>
</dbReference>
<keyword evidence="5" id="KW-1185">Reference proteome</keyword>
<dbReference type="AlphaFoldDB" id="A0A1J5N8Y4"/>
<organism evidence="4 5">
    <name type="scientific">Pseudodesulfovibrio hydrargyri</name>
    <dbReference type="NCBI Taxonomy" id="2125990"/>
    <lineage>
        <taxon>Bacteria</taxon>
        <taxon>Pseudomonadati</taxon>
        <taxon>Thermodesulfobacteriota</taxon>
        <taxon>Desulfovibrionia</taxon>
        <taxon>Desulfovibrionales</taxon>
        <taxon>Desulfovibrionaceae</taxon>
    </lineage>
</organism>
<dbReference type="Pfam" id="PF00596">
    <property type="entry name" value="Aldolase_II"/>
    <property type="match status" value="1"/>
</dbReference>
<accession>A0A1J5N8Y4</accession>
<dbReference type="SUPFAM" id="SSF53639">
    <property type="entry name" value="AraD/HMP-PK domain-like"/>
    <property type="match status" value="1"/>
</dbReference>
<protein>
    <submittedName>
        <fullName evidence="4">Methylthioribulose-1-phosphate dehydratase</fullName>
        <ecNumber evidence="4">4.2.1.109</ecNumber>
    </submittedName>
</protein>
<dbReference type="GO" id="GO:0019323">
    <property type="term" value="P:pentose catabolic process"/>
    <property type="evidence" value="ECO:0007669"/>
    <property type="project" value="TreeGrafter"/>
</dbReference>
<proteinExistence type="predicted"/>